<dbReference type="InterPro" id="IPR036388">
    <property type="entry name" value="WH-like_DNA-bd_sf"/>
</dbReference>
<evidence type="ECO:0000259" key="6">
    <source>
        <dbReference type="Pfam" id="PF04542"/>
    </source>
</evidence>
<gene>
    <name evidence="7" type="ORF">GCM10009811_15550</name>
</gene>
<keyword evidence="8" id="KW-1185">Reference proteome</keyword>
<dbReference type="Gene3D" id="1.10.1740.10">
    <property type="match status" value="1"/>
</dbReference>
<protein>
    <submittedName>
        <fullName evidence="7">Sigma-70 family RNA polymerase sigma factor</fullName>
    </submittedName>
</protein>
<dbReference type="PANTHER" id="PTHR43133">
    <property type="entry name" value="RNA POLYMERASE ECF-TYPE SIGMA FACTO"/>
    <property type="match status" value="1"/>
</dbReference>
<evidence type="ECO:0000256" key="4">
    <source>
        <dbReference type="ARBA" id="ARBA00023125"/>
    </source>
</evidence>
<dbReference type="InterPro" id="IPR039425">
    <property type="entry name" value="RNA_pol_sigma-70-like"/>
</dbReference>
<evidence type="ECO:0000313" key="8">
    <source>
        <dbReference type="Proteomes" id="UP001499938"/>
    </source>
</evidence>
<name>A0ABP4XXB0_9MICO</name>
<keyword evidence="4" id="KW-0238">DNA-binding</keyword>
<dbReference type="InterPro" id="IPR013324">
    <property type="entry name" value="RNA_pol_sigma_r3/r4-like"/>
</dbReference>
<dbReference type="Proteomes" id="UP001499938">
    <property type="component" value="Unassembled WGS sequence"/>
</dbReference>
<dbReference type="Pfam" id="PF04542">
    <property type="entry name" value="Sigma70_r2"/>
    <property type="match status" value="1"/>
</dbReference>
<evidence type="ECO:0000313" key="7">
    <source>
        <dbReference type="EMBL" id="GAA1791665.1"/>
    </source>
</evidence>
<evidence type="ECO:0000256" key="1">
    <source>
        <dbReference type="ARBA" id="ARBA00010641"/>
    </source>
</evidence>
<organism evidence="7 8">
    <name type="scientific">Nostocoides veronense</name>
    <dbReference type="NCBI Taxonomy" id="330836"/>
    <lineage>
        <taxon>Bacteria</taxon>
        <taxon>Bacillati</taxon>
        <taxon>Actinomycetota</taxon>
        <taxon>Actinomycetes</taxon>
        <taxon>Micrococcales</taxon>
        <taxon>Intrasporangiaceae</taxon>
        <taxon>Nostocoides</taxon>
    </lineage>
</organism>
<dbReference type="SUPFAM" id="SSF88946">
    <property type="entry name" value="Sigma2 domain of RNA polymerase sigma factors"/>
    <property type="match status" value="1"/>
</dbReference>
<keyword evidence="5" id="KW-0804">Transcription</keyword>
<sequence length="203" mass="22748">MTSGNTAAQQRPVDDDVTELVLAARDGDQNAWAQLVDRYARLVYAVALRCRLSHADAADVTQTVWLRLAENLTRINDPSRVGAWLVTTTKRECLALIKARARYEPMDVSAVTLVDDSAGPEEHLTRAESITEVAAAYALLTERCRELLRRLVIESESYQQISADLHMPIGSIGPTRIRCLSMLRRHLEEATSHDRQAERLRSP</sequence>
<dbReference type="SUPFAM" id="SSF88659">
    <property type="entry name" value="Sigma3 and sigma4 domains of RNA polymerase sigma factors"/>
    <property type="match status" value="1"/>
</dbReference>
<evidence type="ECO:0000256" key="2">
    <source>
        <dbReference type="ARBA" id="ARBA00023015"/>
    </source>
</evidence>
<comment type="similarity">
    <text evidence="1">Belongs to the sigma-70 factor family. ECF subfamily.</text>
</comment>
<accession>A0ABP4XXB0</accession>
<comment type="caution">
    <text evidence="7">The sequence shown here is derived from an EMBL/GenBank/DDBJ whole genome shotgun (WGS) entry which is preliminary data.</text>
</comment>
<dbReference type="InterPro" id="IPR014284">
    <property type="entry name" value="RNA_pol_sigma-70_dom"/>
</dbReference>
<keyword evidence="2" id="KW-0805">Transcription regulation</keyword>
<evidence type="ECO:0000256" key="3">
    <source>
        <dbReference type="ARBA" id="ARBA00023082"/>
    </source>
</evidence>
<feature type="domain" description="RNA polymerase sigma-70 region 2" evidence="6">
    <location>
        <begin position="35"/>
        <end position="102"/>
    </location>
</feature>
<dbReference type="NCBIfam" id="TIGR02937">
    <property type="entry name" value="sigma70-ECF"/>
    <property type="match status" value="1"/>
</dbReference>
<keyword evidence="3" id="KW-0731">Sigma factor</keyword>
<dbReference type="Gene3D" id="1.10.10.10">
    <property type="entry name" value="Winged helix-like DNA-binding domain superfamily/Winged helix DNA-binding domain"/>
    <property type="match status" value="1"/>
</dbReference>
<evidence type="ECO:0000256" key="5">
    <source>
        <dbReference type="ARBA" id="ARBA00023163"/>
    </source>
</evidence>
<dbReference type="EMBL" id="BAAAPO010000025">
    <property type="protein sequence ID" value="GAA1791665.1"/>
    <property type="molecule type" value="Genomic_DNA"/>
</dbReference>
<dbReference type="PANTHER" id="PTHR43133:SF8">
    <property type="entry name" value="RNA POLYMERASE SIGMA FACTOR HI_1459-RELATED"/>
    <property type="match status" value="1"/>
</dbReference>
<dbReference type="RefSeq" id="WP_344083223.1">
    <property type="nucleotide sequence ID" value="NZ_BAAAPO010000025.1"/>
</dbReference>
<proteinExistence type="inferred from homology"/>
<dbReference type="InterPro" id="IPR013325">
    <property type="entry name" value="RNA_pol_sigma_r2"/>
</dbReference>
<reference evidence="8" key="1">
    <citation type="journal article" date="2019" name="Int. J. Syst. Evol. Microbiol.">
        <title>The Global Catalogue of Microorganisms (GCM) 10K type strain sequencing project: providing services to taxonomists for standard genome sequencing and annotation.</title>
        <authorList>
            <consortium name="The Broad Institute Genomics Platform"/>
            <consortium name="The Broad Institute Genome Sequencing Center for Infectious Disease"/>
            <person name="Wu L."/>
            <person name="Ma J."/>
        </authorList>
    </citation>
    <scope>NUCLEOTIDE SEQUENCE [LARGE SCALE GENOMIC DNA]</scope>
    <source>
        <strain evidence="8">JCM 15592</strain>
    </source>
</reference>
<dbReference type="InterPro" id="IPR007627">
    <property type="entry name" value="RNA_pol_sigma70_r2"/>
</dbReference>